<organism evidence="2 3">
    <name type="scientific">Leptotrichia wadei</name>
    <dbReference type="NCBI Taxonomy" id="157687"/>
    <lineage>
        <taxon>Bacteria</taxon>
        <taxon>Fusobacteriati</taxon>
        <taxon>Fusobacteriota</taxon>
        <taxon>Fusobacteriia</taxon>
        <taxon>Fusobacteriales</taxon>
        <taxon>Leptotrichiaceae</taxon>
        <taxon>Leptotrichia</taxon>
    </lineage>
</organism>
<dbReference type="RefSeq" id="WP_147003773.1">
    <property type="nucleotide sequence ID" value="NZ_AP019841.1"/>
</dbReference>
<dbReference type="InterPro" id="IPR004590">
    <property type="entry name" value="ssDNA_annealing_RecT"/>
</dbReference>
<dbReference type="Pfam" id="PF03837">
    <property type="entry name" value="RecT"/>
    <property type="match status" value="1"/>
</dbReference>
<evidence type="ECO:0000313" key="2">
    <source>
        <dbReference type="EMBL" id="BBM55051.1"/>
    </source>
</evidence>
<dbReference type="OrthoDB" id="1045432at2"/>
<accession>A0A510KW92</accession>
<dbReference type="AlphaFoldDB" id="A0A510KW92"/>
<sequence length="293" mass="33039">MAGTLTNPKKQTKGIVGAATLKSMINDERTKNKFKELLGNKAAGFLTSLLNTTNGNKQLQEAEPQSVLKAGAIAATLDLPIDPNLGFAYVVPYKRKYKDNRGNWQEKNEAQFQLGYKGFIQLAIRTGQYKKINVTELYEGQFESYDPITDELKYNLDGKISDEVTHYIAYFQTTNGFEKYNVMSKEEVREHAKKFSKTFLKSSSSWQTNFDSMAKKTVLKLLLSKFGILSIEMQTAQKVDQAVIKEVEPNGNVEVEYVDSPDNASDIVEEETADNDTQSDNEIVENFNSEDLF</sequence>
<dbReference type="Proteomes" id="UP000321944">
    <property type="component" value="Chromosome"/>
</dbReference>
<protein>
    <submittedName>
        <fullName evidence="2">Recombinase, phage RecT family</fullName>
    </submittedName>
</protein>
<dbReference type="GO" id="GO:0006259">
    <property type="term" value="P:DNA metabolic process"/>
    <property type="evidence" value="ECO:0007669"/>
    <property type="project" value="InterPro"/>
</dbReference>
<name>A0A510KW92_9FUSO</name>
<dbReference type="InterPro" id="IPR018330">
    <property type="entry name" value="RecT_fam"/>
</dbReference>
<dbReference type="NCBIfam" id="TIGR00616">
    <property type="entry name" value="rect"/>
    <property type="match status" value="1"/>
</dbReference>
<reference evidence="2 3" key="1">
    <citation type="submission" date="2019-07" db="EMBL/GenBank/DDBJ databases">
        <title>Complete Genome Sequence of Leptotrichia wadei Strain JMUB3936.</title>
        <authorList>
            <person name="Watanabe S."/>
            <person name="Cui L."/>
        </authorList>
    </citation>
    <scope>NUCLEOTIDE SEQUENCE [LARGE SCALE GENOMIC DNA]</scope>
    <source>
        <strain evidence="2 3">JMUB3936</strain>
    </source>
</reference>
<dbReference type="GO" id="GO:0003677">
    <property type="term" value="F:DNA binding"/>
    <property type="evidence" value="ECO:0007669"/>
    <property type="project" value="InterPro"/>
</dbReference>
<proteinExistence type="predicted"/>
<feature type="compositionally biased region" description="Acidic residues" evidence="1">
    <location>
        <begin position="267"/>
        <end position="283"/>
    </location>
</feature>
<feature type="region of interest" description="Disordered" evidence="1">
    <location>
        <begin position="256"/>
        <end position="293"/>
    </location>
</feature>
<feature type="compositionally biased region" description="Polar residues" evidence="1">
    <location>
        <begin position="284"/>
        <end position="293"/>
    </location>
</feature>
<dbReference type="EMBL" id="AP019841">
    <property type="protein sequence ID" value="BBM55051.1"/>
    <property type="molecule type" value="Genomic_DNA"/>
</dbReference>
<gene>
    <name evidence="2" type="ORF">JMUB3936_1335</name>
</gene>
<evidence type="ECO:0000313" key="3">
    <source>
        <dbReference type="Proteomes" id="UP000321944"/>
    </source>
</evidence>
<evidence type="ECO:0000256" key="1">
    <source>
        <dbReference type="SAM" id="MobiDB-lite"/>
    </source>
</evidence>